<proteinExistence type="predicted"/>
<comment type="caution">
    <text evidence="2">The sequence shown here is derived from an EMBL/GenBank/DDBJ whole genome shotgun (WGS) entry which is preliminary data.</text>
</comment>
<name>A0AAV7IUC8_COTGL</name>
<reference evidence="2 3" key="1">
    <citation type="journal article" date="2021" name="J. Hered.">
        <title>A chromosome-level genome assembly of the parasitoid wasp, Cotesia glomerata (Hymenoptera: Braconidae).</title>
        <authorList>
            <person name="Pinto B.J."/>
            <person name="Weis J.J."/>
            <person name="Gamble T."/>
            <person name="Ode P.J."/>
            <person name="Paul R."/>
            <person name="Zaspel J.M."/>
        </authorList>
    </citation>
    <scope>NUCLEOTIDE SEQUENCE [LARGE SCALE GENOMIC DNA]</scope>
    <source>
        <strain evidence="2">CgM1</strain>
    </source>
</reference>
<evidence type="ECO:0000313" key="3">
    <source>
        <dbReference type="Proteomes" id="UP000826195"/>
    </source>
</evidence>
<gene>
    <name evidence="2" type="ORF">KQX54_014954</name>
</gene>
<keyword evidence="3" id="KW-1185">Reference proteome</keyword>
<organism evidence="2 3">
    <name type="scientific">Cotesia glomerata</name>
    <name type="common">Lepidopteran parasitic wasp</name>
    <name type="synonym">Apanteles glomeratus</name>
    <dbReference type="NCBI Taxonomy" id="32391"/>
    <lineage>
        <taxon>Eukaryota</taxon>
        <taxon>Metazoa</taxon>
        <taxon>Ecdysozoa</taxon>
        <taxon>Arthropoda</taxon>
        <taxon>Hexapoda</taxon>
        <taxon>Insecta</taxon>
        <taxon>Pterygota</taxon>
        <taxon>Neoptera</taxon>
        <taxon>Endopterygota</taxon>
        <taxon>Hymenoptera</taxon>
        <taxon>Apocrita</taxon>
        <taxon>Ichneumonoidea</taxon>
        <taxon>Braconidae</taxon>
        <taxon>Microgastrinae</taxon>
        <taxon>Cotesia</taxon>
    </lineage>
</organism>
<dbReference type="AlphaFoldDB" id="A0AAV7IUC8"/>
<protein>
    <submittedName>
        <fullName evidence="2">Uncharacterized protein</fullName>
    </submittedName>
</protein>
<evidence type="ECO:0000256" key="1">
    <source>
        <dbReference type="SAM" id="SignalP"/>
    </source>
</evidence>
<dbReference type="Proteomes" id="UP000826195">
    <property type="component" value="Unassembled WGS sequence"/>
</dbReference>
<feature type="chain" id="PRO_5043507565" evidence="1">
    <location>
        <begin position="24"/>
        <end position="166"/>
    </location>
</feature>
<sequence length="166" mass="19007">MKTRNFFFLLFVLFGIIFSGGFSSSNDVTQINDNQEFTVTTHETLRNCSKVEDCQHSYAKCIHNQCQCPTRLDKKCYGNVNDGCIDSSDCVGIQLVCQNNKCVLSNETTEGKNLCNYKLGASVCWGPERSRQFSEIYCTVWSKGCLFNYWWANKKEPEAERRVSNE</sequence>
<dbReference type="EMBL" id="JAHXZJ010000747">
    <property type="protein sequence ID" value="KAH0558219.1"/>
    <property type="molecule type" value="Genomic_DNA"/>
</dbReference>
<keyword evidence="1" id="KW-0732">Signal</keyword>
<feature type="signal peptide" evidence="1">
    <location>
        <begin position="1"/>
        <end position="23"/>
    </location>
</feature>
<evidence type="ECO:0000313" key="2">
    <source>
        <dbReference type="EMBL" id="KAH0558219.1"/>
    </source>
</evidence>
<accession>A0AAV7IUC8</accession>